<sequence>MEADFLKFHIYLTSKLSESTINNIIINDVSGSHDPLTDLESRTHYGRPNFGYIFSELNRAIVNGSYLPGKRDLNTNVGVYYCGPPELAKTLKKDCDSASTKGIKFYFYKERF</sequence>
<organism evidence="1 2">
    <name type="scientific">Dentiscutata heterogama</name>
    <dbReference type="NCBI Taxonomy" id="1316150"/>
    <lineage>
        <taxon>Eukaryota</taxon>
        <taxon>Fungi</taxon>
        <taxon>Fungi incertae sedis</taxon>
        <taxon>Mucoromycota</taxon>
        <taxon>Glomeromycotina</taxon>
        <taxon>Glomeromycetes</taxon>
        <taxon>Diversisporales</taxon>
        <taxon>Gigasporaceae</taxon>
        <taxon>Dentiscutata</taxon>
    </lineage>
</organism>
<dbReference type="Proteomes" id="UP000789702">
    <property type="component" value="Unassembled WGS sequence"/>
</dbReference>
<evidence type="ECO:0000313" key="1">
    <source>
        <dbReference type="EMBL" id="CAG8537207.1"/>
    </source>
</evidence>
<gene>
    <name evidence="1" type="ORF">DHETER_LOCUS4637</name>
</gene>
<dbReference type="EMBL" id="CAJVPU010004730">
    <property type="protein sequence ID" value="CAG8537207.1"/>
    <property type="molecule type" value="Genomic_DNA"/>
</dbReference>
<protein>
    <submittedName>
        <fullName evidence="1">11823_t:CDS:1</fullName>
    </submittedName>
</protein>
<comment type="caution">
    <text evidence="1">The sequence shown here is derived from an EMBL/GenBank/DDBJ whole genome shotgun (WGS) entry which is preliminary data.</text>
</comment>
<evidence type="ECO:0000313" key="2">
    <source>
        <dbReference type="Proteomes" id="UP000789702"/>
    </source>
</evidence>
<proteinExistence type="predicted"/>
<reference evidence="1" key="1">
    <citation type="submission" date="2021-06" db="EMBL/GenBank/DDBJ databases">
        <authorList>
            <person name="Kallberg Y."/>
            <person name="Tangrot J."/>
            <person name="Rosling A."/>
        </authorList>
    </citation>
    <scope>NUCLEOTIDE SEQUENCE</scope>
    <source>
        <strain evidence="1">IL203A</strain>
    </source>
</reference>
<keyword evidence="2" id="KW-1185">Reference proteome</keyword>
<name>A0ACA9LNG4_9GLOM</name>
<accession>A0ACA9LNG4</accession>